<evidence type="ECO:0000313" key="7">
    <source>
        <dbReference type="Proteomes" id="UP001139447"/>
    </source>
</evidence>
<keyword evidence="7" id="KW-1185">Reference proteome</keyword>
<organism evidence="6 7">
    <name type="scientific">Variovorax terrae</name>
    <dbReference type="NCBI Taxonomy" id="2923278"/>
    <lineage>
        <taxon>Bacteria</taxon>
        <taxon>Pseudomonadati</taxon>
        <taxon>Pseudomonadota</taxon>
        <taxon>Betaproteobacteria</taxon>
        <taxon>Burkholderiales</taxon>
        <taxon>Comamonadaceae</taxon>
        <taxon>Variovorax</taxon>
    </lineage>
</organism>
<dbReference type="InterPro" id="IPR005119">
    <property type="entry name" value="LysR_subst-bd"/>
</dbReference>
<keyword evidence="2" id="KW-0805">Transcription regulation</keyword>
<dbReference type="PROSITE" id="PS50931">
    <property type="entry name" value="HTH_LYSR"/>
    <property type="match status" value="1"/>
</dbReference>
<dbReference type="SUPFAM" id="SSF53850">
    <property type="entry name" value="Periplasmic binding protein-like II"/>
    <property type="match status" value="1"/>
</dbReference>
<sequence>MESLELRHLRYFVAVADAKHMTRAAEGLGIQQPPLSQQIRALEDHLGVKLFVRHPRGVALTDAGGLFLAEARRLLQDVAAAEQRMARLARGEEGLLNVGFTSSAAAHVFTPAALRACRREHPGIALALSECNAAEITESVAASRLHCGLLRVPVARPAGLAFQTLLREPVVVALPIDHPLAGRPGTRRPLSLRDLAGEKLILVRRPGAPGLYGNLLALFEEKGLRPQVAAEVERMMTNLNLVAAGVGVSVVPASMQGQHPHAIVYRALAESARLDAPLTLVYREADCAGPTASFLALMRRIAAEWTGDLRP</sequence>
<dbReference type="AlphaFoldDB" id="A0A9X2AMD2"/>
<dbReference type="GO" id="GO:0003677">
    <property type="term" value="F:DNA binding"/>
    <property type="evidence" value="ECO:0007669"/>
    <property type="project" value="UniProtKB-KW"/>
</dbReference>
<protein>
    <submittedName>
        <fullName evidence="6">LysR family transcriptional regulator</fullName>
    </submittedName>
</protein>
<dbReference type="Proteomes" id="UP001139447">
    <property type="component" value="Unassembled WGS sequence"/>
</dbReference>
<dbReference type="Gene3D" id="1.10.10.10">
    <property type="entry name" value="Winged helix-like DNA-binding domain superfamily/Winged helix DNA-binding domain"/>
    <property type="match status" value="1"/>
</dbReference>
<keyword evidence="4" id="KW-0804">Transcription</keyword>
<evidence type="ECO:0000259" key="5">
    <source>
        <dbReference type="PROSITE" id="PS50931"/>
    </source>
</evidence>
<accession>A0A9X2AMD2</accession>
<comment type="similarity">
    <text evidence="1">Belongs to the LysR transcriptional regulatory family.</text>
</comment>
<dbReference type="SUPFAM" id="SSF46785">
    <property type="entry name" value="Winged helix' DNA-binding domain"/>
    <property type="match status" value="1"/>
</dbReference>
<evidence type="ECO:0000256" key="3">
    <source>
        <dbReference type="ARBA" id="ARBA00023125"/>
    </source>
</evidence>
<proteinExistence type="inferred from homology"/>
<comment type="caution">
    <text evidence="6">The sequence shown here is derived from an EMBL/GenBank/DDBJ whole genome shotgun (WGS) entry which is preliminary data.</text>
</comment>
<dbReference type="RefSeq" id="WP_243305012.1">
    <property type="nucleotide sequence ID" value="NZ_JALGBI010000001.1"/>
</dbReference>
<dbReference type="PANTHER" id="PTHR30346">
    <property type="entry name" value="TRANSCRIPTIONAL DUAL REGULATOR HCAR-RELATED"/>
    <property type="match status" value="1"/>
</dbReference>
<dbReference type="EMBL" id="JALGBI010000001">
    <property type="protein sequence ID" value="MCJ0762605.1"/>
    <property type="molecule type" value="Genomic_DNA"/>
</dbReference>
<evidence type="ECO:0000313" key="6">
    <source>
        <dbReference type="EMBL" id="MCJ0762605.1"/>
    </source>
</evidence>
<dbReference type="PRINTS" id="PR00039">
    <property type="entry name" value="HTHLYSR"/>
</dbReference>
<dbReference type="Gene3D" id="3.40.190.10">
    <property type="entry name" value="Periplasmic binding protein-like II"/>
    <property type="match status" value="2"/>
</dbReference>
<dbReference type="PANTHER" id="PTHR30346:SF17">
    <property type="entry name" value="LYSR FAMILY TRANSCRIPTIONAL REGULATOR"/>
    <property type="match status" value="1"/>
</dbReference>
<name>A0A9X2AMD2_9BURK</name>
<dbReference type="InterPro" id="IPR000847">
    <property type="entry name" value="LysR_HTH_N"/>
</dbReference>
<evidence type="ECO:0000256" key="1">
    <source>
        <dbReference type="ARBA" id="ARBA00009437"/>
    </source>
</evidence>
<dbReference type="Pfam" id="PF00126">
    <property type="entry name" value="HTH_1"/>
    <property type="match status" value="1"/>
</dbReference>
<dbReference type="GO" id="GO:0032993">
    <property type="term" value="C:protein-DNA complex"/>
    <property type="evidence" value="ECO:0007669"/>
    <property type="project" value="TreeGrafter"/>
</dbReference>
<feature type="domain" description="HTH lysR-type" evidence="5">
    <location>
        <begin position="4"/>
        <end position="61"/>
    </location>
</feature>
<gene>
    <name evidence="6" type="ORF">MMF98_05205</name>
</gene>
<reference evidence="6" key="1">
    <citation type="submission" date="2022-03" db="EMBL/GenBank/DDBJ databases">
        <authorList>
            <person name="Woo C.Y."/>
        </authorList>
    </citation>
    <scope>NUCLEOTIDE SEQUENCE</scope>
    <source>
        <strain evidence="6">CYS-02</strain>
    </source>
</reference>
<dbReference type="InterPro" id="IPR036388">
    <property type="entry name" value="WH-like_DNA-bd_sf"/>
</dbReference>
<dbReference type="Pfam" id="PF03466">
    <property type="entry name" value="LysR_substrate"/>
    <property type="match status" value="1"/>
</dbReference>
<dbReference type="InterPro" id="IPR036390">
    <property type="entry name" value="WH_DNA-bd_sf"/>
</dbReference>
<dbReference type="GO" id="GO:0003700">
    <property type="term" value="F:DNA-binding transcription factor activity"/>
    <property type="evidence" value="ECO:0007669"/>
    <property type="project" value="InterPro"/>
</dbReference>
<dbReference type="FunFam" id="1.10.10.10:FF:000001">
    <property type="entry name" value="LysR family transcriptional regulator"/>
    <property type="match status" value="1"/>
</dbReference>
<evidence type="ECO:0000256" key="2">
    <source>
        <dbReference type="ARBA" id="ARBA00023015"/>
    </source>
</evidence>
<evidence type="ECO:0000256" key="4">
    <source>
        <dbReference type="ARBA" id="ARBA00023163"/>
    </source>
</evidence>
<keyword evidence="3" id="KW-0238">DNA-binding</keyword>